<keyword evidence="2" id="KW-1185">Reference proteome</keyword>
<evidence type="ECO:0000313" key="2">
    <source>
        <dbReference type="Proteomes" id="UP001194468"/>
    </source>
</evidence>
<reference evidence="1" key="1">
    <citation type="submission" date="2019-10" db="EMBL/GenBank/DDBJ databases">
        <authorList>
            <consortium name="DOE Joint Genome Institute"/>
            <person name="Kuo A."/>
            <person name="Miyauchi S."/>
            <person name="Kiss E."/>
            <person name="Drula E."/>
            <person name="Kohler A."/>
            <person name="Sanchez-Garcia M."/>
            <person name="Andreopoulos B."/>
            <person name="Barry K.W."/>
            <person name="Bonito G."/>
            <person name="Buee M."/>
            <person name="Carver A."/>
            <person name="Chen C."/>
            <person name="Cichocki N."/>
            <person name="Clum A."/>
            <person name="Culley D."/>
            <person name="Crous P.W."/>
            <person name="Fauchery L."/>
            <person name="Girlanda M."/>
            <person name="Hayes R."/>
            <person name="Keri Z."/>
            <person name="LaButti K."/>
            <person name="Lipzen A."/>
            <person name="Lombard V."/>
            <person name="Magnuson J."/>
            <person name="Maillard F."/>
            <person name="Morin E."/>
            <person name="Murat C."/>
            <person name="Nolan M."/>
            <person name="Ohm R."/>
            <person name="Pangilinan J."/>
            <person name="Pereira M."/>
            <person name="Perotto S."/>
            <person name="Peter M."/>
            <person name="Riley R."/>
            <person name="Sitrit Y."/>
            <person name="Stielow B."/>
            <person name="Szollosi G."/>
            <person name="Zifcakova L."/>
            <person name="Stursova M."/>
            <person name="Spatafora J.W."/>
            <person name="Tedersoo L."/>
            <person name="Vaario L.-M."/>
            <person name="Yamada A."/>
            <person name="Yan M."/>
            <person name="Wang P."/>
            <person name="Xu J."/>
            <person name="Bruns T."/>
            <person name="Baldrian P."/>
            <person name="Vilgalys R."/>
            <person name="Henrissat B."/>
            <person name="Grigoriev I.V."/>
            <person name="Hibbett D."/>
            <person name="Nagy L.G."/>
            <person name="Martin F.M."/>
        </authorList>
    </citation>
    <scope>NUCLEOTIDE SEQUENCE</scope>
    <source>
        <strain evidence="1">BED1</strain>
    </source>
</reference>
<dbReference type="Proteomes" id="UP001194468">
    <property type="component" value="Unassembled WGS sequence"/>
</dbReference>
<evidence type="ECO:0008006" key="3">
    <source>
        <dbReference type="Google" id="ProtNLM"/>
    </source>
</evidence>
<dbReference type="AlphaFoldDB" id="A0AAD4BWB7"/>
<reference evidence="1" key="2">
    <citation type="journal article" date="2020" name="Nat. Commun.">
        <title>Large-scale genome sequencing of mycorrhizal fungi provides insights into the early evolution of symbiotic traits.</title>
        <authorList>
            <person name="Miyauchi S."/>
            <person name="Kiss E."/>
            <person name="Kuo A."/>
            <person name="Drula E."/>
            <person name="Kohler A."/>
            <person name="Sanchez-Garcia M."/>
            <person name="Morin E."/>
            <person name="Andreopoulos B."/>
            <person name="Barry K.W."/>
            <person name="Bonito G."/>
            <person name="Buee M."/>
            <person name="Carver A."/>
            <person name="Chen C."/>
            <person name="Cichocki N."/>
            <person name="Clum A."/>
            <person name="Culley D."/>
            <person name="Crous P.W."/>
            <person name="Fauchery L."/>
            <person name="Girlanda M."/>
            <person name="Hayes R.D."/>
            <person name="Keri Z."/>
            <person name="LaButti K."/>
            <person name="Lipzen A."/>
            <person name="Lombard V."/>
            <person name="Magnuson J."/>
            <person name="Maillard F."/>
            <person name="Murat C."/>
            <person name="Nolan M."/>
            <person name="Ohm R.A."/>
            <person name="Pangilinan J."/>
            <person name="Pereira M.F."/>
            <person name="Perotto S."/>
            <person name="Peter M."/>
            <person name="Pfister S."/>
            <person name="Riley R."/>
            <person name="Sitrit Y."/>
            <person name="Stielow J.B."/>
            <person name="Szollosi G."/>
            <person name="Zifcakova L."/>
            <person name="Stursova M."/>
            <person name="Spatafora J.W."/>
            <person name="Tedersoo L."/>
            <person name="Vaario L.M."/>
            <person name="Yamada A."/>
            <person name="Yan M."/>
            <person name="Wang P."/>
            <person name="Xu J."/>
            <person name="Bruns T."/>
            <person name="Baldrian P."/>
            <person name="Vilgalys R."/>
            <person name="Dunand C."/>
            <person name="Henrissat B."/>
            <person name="Grigoriev I.V."/>
            <person name="Hibbett D."/>
            <person name="Nagy L.G."/>
            <person name="Martin F.M."/>
        </authorList>
    </citation>
    <scope>NUCLEOTIDE SEQUENCE</scope>
    <source>
        <strain evidence="1">BED1</strain>
    </source>
</reference>
<comment type="caution">
    <text evidence="1">The sequence shown here is derived from an EMBL/GenBank/DDBJ whole genome shotgun (WGS) entry which is preliminary data.</text>
</comment>
<gene>
    <name evidence="1" type="ORF">L210DRAFT_3644912</name>
</gene>
<evidence type="ECO:0000313" key="1">
    <source>
        <dbReference type="EMBL" id="KAF8441658.1"/>
    </source>
</evidence>
<organism evidence="1 2">
    <name type="scientific">Boletus edulis BED1</name>
    <dbReference type="NCBI Taxonomy" id="1328754"/>
    <lineage>
        <taxon>Eukaryota</taxon>
        <taxon>Fungi</taxon>
        <taxon>Dikarya</taxon>
        <taxon>Basidiomycota</taxon>
        <taxon>Agaricomycotina</taxon>
        <taxon>Agaricomycetes</taxon>
        <taxon>Agaricomycetidae</taxon>
        <taxon>Boletales</taxon>
        <taxon>Boletineae</taxon>
        <taxon>Boletaceae</taxon>
        <taxon>Boletoideae</taxon>
        <taxon>Boletus</taxon>
    </lineage>
</organism>
<protein>
    <recommendedName>
        <fullName evidence="3">F-box domain-containing protein</fullName>
    </recommendedName>
</protein>
<sequence>MHRALQIQEILSIIFGHLCPSRVREDARDLAALARTCCAFKGPALDVLWTEFYCDLSALARCLPEACHRSYSRPSVFYYAIKSYNFYRSLTQNEWDILRSYTRRIRSLIIEDDILGIGWDSLISLLKPPTGEPLFSNLRRLHFQYTTVTRRLLLLPLPSLESLSIQLNDQRSVEGSLKSFAEISPSLRELNIRPRYYRKIDMDRIDPTFICHWRNLHSVLCFQIPLDVLTLVYLSRMPALTSLGFRLRSNLPDEISPSDSPLIFSNLKRLVSSSELLDPISQLLSQIRLPVVMEVSLSVESRPSRQDLSSFLTGVQTSGNLHIIQALSLDQPHHFDRTYPPADKPVLGLEDLQPFMTFSNLRCICLDIEWKVDLADSELLTLVSTWPHLEALLINAVWGWNTQGGITPNGLLQLLQTCPSLTAIALVVDTRGYTDIPPLPANLGLTWPRLSDIDVLDSFIEEKSVPAIAAFFAGLAPSSKFRFRYWDSGRMPRMNQDIYKYHWTYVFEQIKVAIH</sequence>
<dbReference type="EMBL" id="WHUW01000010">
    <property type="protein sequence ID" value="KAF8441658.1"/>
    <property type="molecule type" value="Genomic_DNA"/>
</dbReference>
<accession>A0AAD4BWB7</accession>
<dbReference type="SUPFAM" id="SSF52047">
    <property type="entry name" value="RNI-like"/>
    <property type="match status" value="1"/>
</dbReference>
<name>A0AAD4BWB7_BOLED</name>
<proteinExistence type="predicted"/>
<dbReference type="InterPro" id="IPR032675">
    <property type="entry name" value="LRR_dom_sf"/>
</dbReference>
<dbReference type="Gene3D" id="3.80.10.10">
    <property type="entry name" value="Ribonuclease Inhibitor"/>
    <property type="match status" value="1"/>
</dbReference>